<gene>
    <name evidence="1" type="ORF">NBRC116187_35530</name>
</gene>
<reference evidence="1 2" key="1">
    <citation type="submission" date="2024-04" db="EMBL/GenBank/DDBJ databases">
        <title>Draft genome sequence of Halopseudomonas sabulinigri NBRC 116187.</title>
        <authorList>
            <person name="Miyakawa T."/>
            <person name="Kusuya Y."/>
            <person name="Miura T."/>
        </authorList>
    </citation>
    <scope>NUCLEOTIDE SEQUENCE [LARGE SCALE GENOMIC DNA]</scope>
    <source>
        <strain evidence="1 2">4NH20-0042</strain>
    </source>
</reference>
<dbReference type="EMBL" id="BAABWD010000010">
    <property type="protein sequence ID" value="GAA6133192.1"/>
    <property type="molecule type" value="Genomic_DNA"/>
</dbReference>
<organism evidence="1 2">
    <name type="scientific">Halopseudomonas sabulinigri</name>
    <dbReference type="NCBI Taxonomy" id="472181"/>
    <lineage>
        <taxon>Bacteria</taxon>
        <taxon>Pseudomonadati</taxon>
        <taxon>Pseudomonadota</taxon>
        <taxon>Gammaproteobacteria</taxon>
        <taxon>Pseudomonadales</taxon>
        <taxon>Pseudomonadaceae</taxon>
        <taxon>Halopseudomonas</taxon>
    </lineage>
</organism>
<keyword evidence="2" id="KW-1185">Reference proteome</keyword>
<dbReference type="Proteomes" id="UP001486808">
    <property type="component" value="Unassembled WGS sequence"/>
</dbReference>
<protein>
    <submittedName>
        <fullName evidence="1">Uncharacterized protein</fullName>
    </submittedName>
</protein>
<evidence type="ECO:0000313" key="2">
    <source>
        <dbReference type="Proteomes" id="UP001486808"/>
    </source>
</evidence>
<proteinExistence type="predicted"/>
<accession>A0ABP9ZUS3</accession>
<comment type="caution">
    <text evidence="1">The sequence shown here is derived from an EMBL/GenBank/DDBJ whole genome shotgun (WGS) entry which is preliminary data.</text>
</comment>
<evidence type="ECO:0000313" key="1">
    <source>
        <dbReference type="EMBL" id="GAA6133192.1"/>
    </source>
</evidence>
<sequence>MIVLEPFGVTVLLTLNDRIEDVVSRTFTATPTLSKIRQLLKSVFFWNACAFYLVDEFCISIGGDSDPFQAISPHKLYQSQI</sequence>
<name>A0ABP9ZUS3_9GAMM</name>